<keyword evidence="7" id="KW-0175">Coiled coil</keyword>
<feature type="active site" description="Charge relay system" evidence="5">
    <location>
        <position position="471"/>
    </location>
</feature>
<dbReference type="Gene3D" id="3.40.50.200">
    <property type="entry name" value="Peptidase S8/S53 domain"/>
    <property type="match status" value="2"/>
</dbReference>
<evidence type="ECO:0000256" key="3">
    <source>
        <dbReference type="ARBA" id="ARBA00022801"/>
    </source>
</evidence>
<organism evidence="11 12">
    <name type="scientific">Ornithobacterium rhinotracheale</name>
    <dbReference type="NCBI Taxonomy" id="28251"/>
    <lineage>
        <taxon>Bacteria</taxon>
        <taxon>Pseudomonadati</taxon>
        <taxon>Bacteroidota</taxon>
        <taxon>Flavobacteriia</taxon>
        <taxon>Flavobacteriales</taxon>
        <taxon>Weeksellaceae</taxon>
        <taxon>Ornithobacterium</taxon>
    </lineage>
</organism>
<dbReference type="InterPro" id="IPR034080">
    <property type="entry name" value="Protease_P7-like_dom"/>
</dbReference>
<evidence type="ECO:0000256" key="8">
    <source>
        <dbReference type="SAM" id="MobiDB-lite"/>
    </source>
</evidence>
<dbReference type="PROSITE" id="PS00136">
    <property type="entry name" value="SUBTILASE_ASP"/>
    <property type="match status" value="1"/>
</dbReference>
<feature type="signal peptide" evidence="9">
    <location>
        <begin position="1"/>
        <end position="17"/>
    </location>
</feature>
<keyword evidence="9" id="KW-0732">Signal</keyword>
<evidence type="ECO:0000256" key="7">
    <source>
        <dbReference type="SAM" id="Coils"/>
    </source>
</evidence>
<comment type="similarity">
    <text evidence="1 5 6">Belongs to the peptidase S8 family.</text>
</comment>
<dbReference type="PANTHER" id="PTHR43399:SF4">
    <property type="entry name" value="CELL WALL-ASSOCIATED PROTEASE"/>
    <property type="match status" value="1"/>
</dbReference>
<dbReference type="InterPro" id="IPR015500">
    <property type="entry name" value="Peptidase_S8_subtilisin-rel"/>
</dbReference>
<dbReference type="RefSeq" id="WP_128501430.1">
    <property type="nucleotide sequence ID" value="NZ_CP035107.1"/>
</dbReference>
<evidence type="ECO:0000259" key="10">
    <source>
        <dbReference type="Pfam" id="PF00082"/>
    </source>
</evidence>
<dbReference type="PRINTS" id="PR00723">
    <property type="entry name" value="SUBTILISIN"/>
</dbReference>
<dbReference type="InterPro" id="IPR023827">
    <property type="entry name" value="Peptidase_S8_Asp-AS"/>
</dbReference>
<evidence type="ECO:0000256" key="2">
    <source>
        <dbReference type="ARBA" id="ARBA00022670"/>
    </source>
</evidence>
<dbReference type="CDD" id="cd07483">
    <property type="entry name" value="Peptidases_S8_Subtilisin_Novo-like"/>
    <property type="match status" value="1"/>
</dbReference>
<dbReference type="PROSITE" id="PS00138">
    <property type="entry name" value="SUBTILASE_SER"/>
    <property type="match status" value="1"/>
</dbReference>
<dbReference type="GO" id="GO:0006508">
    <property type="term" value="P:proteolysis"/>
    <property type="evidence" value="ECO:0007669"/>
    <property type="project" value="UniProtKB-KW"/>
</dbReference>
<evidence type="ECO:0000313" key="11">
    <source>
        <dbReference type="EMBL" id="QAR30967.1"/>
    </source>
</evidence>
<proteinExistence type="inferred from homology"/>
<evidence type="ECO:0000256" key="4">
    <source>
        <dbReference type="ARBA" id="ARBA00022825"/>
    </source>
</evidence>
<feature type="coiled-coil region" evidence="7">
    <location>
        <begin position="163"/>
        <end position="197"/>
    </location>
</feature>
<dbReference type="SUPFAM" id="SSF52743">
    <property type="entry name" value="Subtilisin-like"/>
    <property type="match status" value="1"/>
</dbReference>
<dbReference type="InterPro" id="IPR023828">
    <property type="entry name" value="Peptidase_S8_Ser-AS"/>
</dbReference>
<feature type="chain" id="PRO_5018669980" evidence="9">
    <location>
        <begin position="18"/>
        <end position="559"/>
    </location>
</feature>
<dbReference type="Pfam" id="PF00082">
    <property type="entry name" value="Peptidase_S8"/>
    <property type="match status" value="1"/>
</dbReference>
<feature type="active site" description="Charge relay system" evidence="5">
    <location>
        <position position="69"/>
    </location>
</feature>
<dbReference type="OrthoDB" id="9798386at2"/>
<dbReference type="InterPro" id="IPR051048">
    <property type="entry name" value="Peptidase_S8/S53_subtilisin"/>
</dbReference>
<evidence type="ECO:0000256" key="9">
    <source>
        <dbReference type="SAM" id="SignalP"/>
    </source>
</evidence>
<sequence>MKKLVLSLSLVASFVFAQEKPSAEELAKQNWYHVNYAKDNVYGVATEDAYAYAQSKGLKSTPIIVAVIDSGIEGDHPDLQANMWTNPKEIPGNGIDDDGNGYIDDIHGWNFIGGPNGDVEHDNTEITRLVREYKALFDSKDEAANKANQKKFPKKYAEYQKILPKYKEEYALAQMNLMQIEEEIKQITGVIENFGKEYGEDKVISLEGLKAFTPKSDATKFLKEQIIESIEASERSEYAGKTPKDLINEIKNEASDALNYYKGKADYYLNLEYDPRSIVGDNYNDVNERIYGNNTTEGPDALHGTHVAGIIGAVRNNGIGMNGVAENVKIMNVRTVPDGDERDKDVANAIRYAVDNGAKVINMSFGKAYSPDKQAVWDAIKYATDHNVLLVKAAGNDNANIDTDIHYPTNFRNGHPVSNSLLTVGASTPSNQSIKASFSNFGKQQVDIFAPGVEIYSTVPDASYKYLQGTSMASPVVAGVAALVWSYFPNLTAQEIRNILIETGNYNENLKDISTHGVVVDALKALKKAEEVSNAKAGVTAPAKAETKKNKKSSKKRKK</sequence>
<accession>A0A3R5UVX0</accession>
<keyword evidence="3 5" id="KW-0378">Hydrolase</keyword>
<evidence type="ECO:0000313" key="12">
    <source>
        <dbReference type="Proteomes" id="UP000287701"/>
    </source>
</evidence>
<evidence type="ECO:0000256" key="6">
    <source>
        <dbReference type="RuleBase" id="RU003355"/>
    </source>
</evidence>
<dbReference type="EMBL" id="CP035107">
    <property type="protein sequence ID" value="QAR30967.1"/>
    <property type="molecule type" value="Genomic_DNA"/>
</dbReference>
<dbReference type="PROSITE" id="PS51892">
    <property type="entry name" value="SUBTILASE"/>
    <property type="match status" value="1"/>
</dbReference>
<name>A0A3R5UVX0_ORNRH</name>
<evidence type="ECO:0000256" key="1">
    <source>
        <dbReference type="ARBA" id="ARBA00011073"/>
    </source>
</evidence>
<dbReference type="InterPro" id="IPR036852">
    <property type="entry name" value="Peptidase_S8/S53_dom_sf"/>
</dbReference>
<dbReference type="PANTHER" id="PTHR43399">
    <property type="entry name" value="SUBTILISIN-RELATED"/>
    <property type="match status" value="1"/>
</dbReference>
<dbReference type="InterPro" id="IPR022398">
    <property type="entry name" value="Peptidase_S8_His-AS"/>
</dbReference>
<feature type="compositionally biased region" description="Basic residues" evidence="8">
    <location>
        <begin position="549"/>
        <end position="559"/>
    </location>
</feature>
<keyword evidence="2 5" id="KW-0645">Protease</keyword>
<dbReference type="Proteomes" id="UP000287701">
    <property type="component" value="Chromosome"/>
</dbReference>
<feature type="region of interest" description="Disordered" evidence="8">
    <location>
        <begin position="531"/>
        <end position="559"/>
    </location>
</feature>
<protein>
    <submittedName>
        <fullName evidence="11">Peptidase S8</fullName>
    </submittedName>
</protein>
<keyword evidence="4 5" id="KW-0720">Serine protease</keyword>
<dbReference type="InterPro" id="IPR000209">
    <property type="entry name" value="Peptidase_S8/S53_dom"/>
</dbReference>
<evidence type="ECO:0000256" key="5">
    <source>
        <dbReference type="PROSITE-ProRule" id="PRU01240"/>
    </source>
</evidence>
<dbReference type="AlphaFoldDB" id="A0A3R5UVX0"/>
<dbReference type="GO" id="GO:0004252">
    <property type="term" value="F:serine-type endopeptidase activity"/>
    <property type="evidence" value="ECO:0007669"/>
    <property type="project" value="UniProtKB-UniRule"/>
</dbReference>
<feature type="domain" description="Peptidase S8/S53" evidence="10">
    <location>
        <begin position="63"/>
        <end position="504"/>
    </location>
</feature>
<gene>
    <name evidence="11" type="ORF">EQP59_06260</name>
</gene>
<reference evidence="11 12" key="1">
    <citation type="submission" date="2019-01" db="EMBL/GenBank/DDBJ databases">
        <title>Whole Genome of Ornithobacterium rhinotracheale FARPER-174b.</title>
        <authorList>
            <person name="Tataje-Lavanda L.A."/>
            <person name="Montalvan A."/>
            <person name="Montesinos R."/>
            <person name="Zimic M."/>
            <person name="Fernandez-Sanchez M."/>
            <person name="Fernandez-Diaz M."/>
        </authorList>
    </citation>
    <scope>NUCLEOTIDE SEQUENCE [LARGE SCALE GENOMIC DNA]</scope>
    <source>
        <strain evidence="11 12">FARPER-174b</strain>
    </source>
</reference>
<dbReference type="PROSITE" id="PS00137">
    <property type="entry name" value="SUBTILASE_HIS"/>
    <property type="match status" value="1"/>
</dbReference>
<feature type="active site" description="Charge relay system" evidence="5">
    <location>
        <position position="303"/>
    </location>
</feature>